<dbReference type="Proteomes" id="UP000032221">
    <property type="component" value="Unassembled WGS sequence"/>
</dbReference>
<feature type="compositionally biased region" description="Polar residues" evidence="1">
    <location>
        <begin position="192"/>
        <end position="208"/>
    </location>
</feature>
<dbReference type="EMBL" id="JXST01000002">
    <property type="protein sequence ID" value="KIU18640.1"/>
    <property type="molecule type" value="Genomic_DNA"/>
</dbReference>
<dbReference type="STRING" id="280871.TL10_02180"/>
<name>A0A0D1LCZ9_9MYCO</name>
<sequence length="218" mass="23359">MTVCDGAVRSHSTAPTHAVITQPAPLIPHHVSSAIATPMGPKSSHPRSSGGKIIRAASGRMVPSMTTPAKPASSRAARPRPPPRTSSAGVMVQKIQTGISDTAKSRTWLQPWCSAPKAMRSRTPIMVRYNTNHVTPRHSLPPQPKGSRRHALAKIPAMVIDIGMPQTRKLATPKNVQLDRRPDARPKAARTWSVSGDTRPSCRLTTTPGLALSANPVR</sequence>
<protein>
    <submittedName>
        <fullName evidence="2">Uncharacterized protein</fullName>
    </submittedName>
</protein>
<gene>
    <name evidence="2" type="ORF">TL10_02180</name>
</gene>
<feature type="region of interest" description="Disordered" evidence="1">
    <location>
        <begin position="1"/>
        <end position="21"/>
    </location>
</feature>
<reference evidence="2 3" key="1">
    <citation type="submission" date="2015-01" db="EMBL/GenBank/DDBJ databases">
        <title>Genome sequence of Mycobacterium llatzerense and Mycobacterium immunogenum recovered from brain abscess.</title>
        <authorList>
            <person name="Greninger A.L."/>
            <person name="Langelier C."/>
            <person name="Cunningham G."/>
            <person name="Chiu C.Y."/>
            <person name="Miller S."/>
        </authorList>
    </citation>
    <scope>NUCLEOTIDE SEQUENCE [LARGE SCALE GENOMIC DNA]</scope>
    <source>
        <strain evidence="2 3">CLUC14</strain>
    </source>
</reference>
<feature type="compositionally biased region" description="Low complexity" evidence="1">
    <location>
        <begin position="66"/>
        <end position="76"/>
    </location>
</feature>
<comment type="caution">
    <text evidence="2">The sequence shown here is derived from an EMBL/GenBank/DDBJ whole genome shotgun (WGS) entry which is preliminary data.</text>
</comment>
<dbReference type="RefSeq" id="WP_043984335.1">
    <property type="nucleotide sequence ID" value="NZ_JXST01000002.1"/>
</dbReference>
<organism evidence="2 3">
    <name type="scientific">Mycolicibacterium llatzerense</name>
    <dbReference type="NCBI Taxonomy" id="280871"/>
    <lineage>
        <taxon>Bacteria</taxon>
        <taxon>Bacillati</taxon>
        <taxon>Actinomycetota</taxon>
        <taxon>Actinomycetes</taxon>
        <taxon>Mycobacteriales</taxon>
        <taxon>Mycobacteriaceae</taxon>
        <taxon>Mycolicibacterium</taxon>
    </lineage>
</organism>
<feature type="region of interest" description="Disordered" evidence="1">
    <location>
        <begin position="178"/>
        <end position="218"/>
    </location>
</feature>
<keyword evidence="3" id="KW-1185">Reference proteome</keyword>
<proteinExistence type="predicted"/>
<dbReference type="PATRIC" id="fig|280871.6.peg.445"/>
<evidence type="ECO:0000313" key="3">
    <source>
        <dbReference type="Proteomes" id="UP000032221"/>
    </source>
</evidence>
<accession>A0A0D1LCZ9</accession>
<evidence type="ECO:0000256" key="1">
    <source>
        <dbReference type="SAM" id="MobiDB-lite"/>
    </source>
</evidence>
<evidence type="ECO:0000313" key="2">
    <source>
        <dbReference type="EMBL" id="KIU18640.1"/>
    </source>
</evidence>
<feature type="region of interest" description="Disordered" evidence="1">
    <location>
        <begin position="61"/>
        <end position="90"/>
    </location>
</feature>
<dbReference type="AlphaFoldDB" id="A0A0D1LCZ9"/>